<evidence type="ECO:0000259" key="1">
    <source>
        <dbReference type="Pfam" id="PF13304"/>
    </source>
</evidence>
<dbReference type="SUPFAM" id="SSF52540">
    <property type="entry name" value="P-loop containing nucleoside triphosphate hydrolases"/>
    <property type="match status" value="1"/>
</dbReference>
<name>A0ABT7VV78_9GAMM</name>
<dbReference type="Pfam" id="PF13304">
    <property type="entry name" value="AAA_21"/>
    <property type="match status" value="1"/>
</dbReference>
<sequence>NLPSEFEVSFLYQDVYYRYGFVIDAKRVHHEWLYYALSEQEIRLFERKFENEIDTIVLGENFPEGEPLVDNQQPKLTRERALFISVVSQFNGTISRKIMDWFTNDFKVLFATQEETFEGVSVNKLGDALYKKEILKFLQAADTAIEDIDLVKVKPQDISGNIPDKLKQIVVSKGKMLVTKHSVFNTAGTMTDSVLWSMQDESEGTQKLFALSAPLIETLKKGETLVVDELDSKLHPMIMRFIINLFHSTESNPNHAQLIFATHDTNLLSQRFFRRDQICFTEKDQYGSTDLYSLADYQWDEDELPSENRYKRDYFKGKYGAIPFIGELKLVFGENDER</sequence>
<gene>
    <name evidence="2" type="ORF">QUF54_09065</name>
</gene>
<dbReference type="InterPro" id="IPR003959">
    <property type="entry name" value="ATPase_AAA_core"/>
</dbReference>
<organism evidence="2 3">
    <name type="scientific">Candidatus Marithioploca araucensis</name>
    <dbReference type="NCBI Taxonomy" id="70273"/>
    <lineage>
        <taxon>Bacteria</taxon>
        <taxon>Pseudomonadati</taxon>
        <taxon>Pseudomonadota</taxon>
        <taxon>Gammaproteobacteria</taxon>
        <taxon>Thiotrichales</taxon>
        <taxon>Thiotrichaceae</taxon>
        <taxon>Candidatus Marithioploca</taxon>
    </lineage>
</organism>
<dbReference type="Proteomes" id="UP001171945">
    <property type="component" value="Unassembled WGS sequence"/>
</dbReference>
<dbReference type="PANTHER" id="PTHR40396:SF1">
    <property type="entry name" value="ATPASE AAA-TYPE CORE DOMAIN-CONTAINING PROTEIN"/>
    <property type="match status" value="1"/>
</dbReference>
<comment type="caution">
    <text evidence="2">The sequence shown here is derived from an EMBL/GenBank/DDBJ whole genome shotgun (WGS) entry which is preliminary data.</text>
</comment>
<reference evidence="2" key="1">
    <citation type="submission" date="2023-06" db="EMBL/GenBank/DDBJ databases">
        <title>Uncultivated large filamentous bacteria from sulfidic sediments reveal new species and different genomic features in energy metabolism and defense.</title>
        <authorList>
            <person name="Fonseca A."/>
        </authorList>
    </citation>
    <scope>NUCLEOTIDE SEQUENCE</scope>
    <source>
        <strain evidence="2">HSG4</strain>
    </source>
</reference>
<proteinExistence type="predicted"/>
<feature type="domain" description="ATPase AAA-type core" evidence="1">
    <location>
        <begin position="165"/>
        <end position="269"/>
    </location>
</feature>
<dbReference type="GO" id="GO:0005524">
    <property type="term" value="F:ATP binding"/>
    <property type="evidence" value="ECO:0007669"/>
    <property type="project" value="UniProtKB-KW"/>
</dbReference>
<keyword evidence="2" id="KW-0547">Nucleotide-binding</keyword>
<keyword evidence="3" id="KW-1185">Reference proteome</keyword>
<evidence type="ECO:0000313" key="2">
    <source>
        <dbReference type="EMBL" id="MDM8563489.1"/>
    </source>
</evidence>
<evidence type="ECO:0000313" key="3">
    <source>
        <dbReference type="Proteomes" id="UP001171945"/>
    </source>
</evidence>
<dbReference type="EMBL" id="JAUCGM010000673">
    <property type="protein sequence ID" value="MDM8563489.1"/>
    <property type="molecule type" value="Genomic_DNA"/>
</dbReference>
<dbReference type="InterPro" id="IPR027417">
    <property type="entry name" value="P-loop_NTPase"/>
</dbReference>
<protein>
    <submittedName>
        <fullName evidence="2">ATP-binding protein</fullName>
    </submittedName>
</protein>
<dbReference type="PANTHER" id="PTHR40396">
    <property type="entry name" value="ATPASE-LIKE PROTEIN"/>
    <property type="match status" value="1"/>
</dbReference>
<accession>A0ABT7VV78</accession>
<dbReference type="Gene3D" id="3.40.50.300">
    <property type="entry name" value="P-loop containing nucleotide triphosphate hydrolases"/>
    <property type="match status" value="1"/>
</dbReference>
<keyword evidence="2" id="KW-0067">ATP-binding</keyword>
<feature type="non-terminal residue" evidence="2">
    <location>
        <position position="1"/>
    </location>
</feature>